<keyword evidence="2" id="KW-0238">DNA-binding</keyword>
<dbReference type="Pfam" id="PF00072">
    <property type="entry name" value="Response_reg"/>
    <property type="match status" value="1"/>
</dbReference>
<dbReference type="EMBL" id="FOUT01000001">
    <property type="protein sequence ID" value="SFM66173.1"/>
    <property type="molecule type" value="Genomic_DNA"/>
</dbReference>
<dbReference type="AlphaFoldDB" id="A0A1I4SPF3"/>
<dbReference type="PANTHER" id="PTHR43214:SF43">
    <property type="entry name" value="TWO-COMPONENT RESPONSE REGULATOR"/>
    <property type="match status" value="1"/>
</dbReference>
<organism evidence="6 7">
    <name type="scientific">Flavobacterium succinicans</name>
    <dbReference type="NCBI Taxonomy" id="29536"/>
    <lineage>
        <taxon>Bacteria</taxon>
        <taxon>Pseudomonadati</taxon>
        <taxon>Bacteroidota</taxon>
        <taxon>Flavobacteriia</taxon>
        <taxon>Flavobacteriales</taxon>
        <taxon>Flavobacteriaceae</taxon>
        <taxon>Flavobacterium</taxon>
    </lineage>
</organism>
<dbReference type="InterPro" id="IPR058245">
    <property type="entry name" value="NreC/VraR/RcsB-like_REC"/>
</dbReference>
<dbReference type="SUPFAM" id="SSF46894">
    <property type="entry name" value="C-terminal effector domain of the bipartite response regulators"/>
    <property type="match status" value="1"/>
</dbReference>
<evidence type="ECO:0000259" key="5">
    <source>
        <dbReference type="PROSITE" id="PS50110"/>
    </source>
</evidence>
<dbReference type="PANTHER" id="PTHR43214">
    <property type="entry name" value="TWO-COMPONENT RESPONSE REGULATOR"/>
    <property type="match status" value="1"/>
</dbReference>
<dbReference type="PROSITE" id="PS50043">
    <property type="entry name" value="HTH_LUXR_2"/>
    <property type="match status" value="1"/>
</dbReference>
<dbReference type="SMART" id="SM00448">
    <property type="entry name" value="REC"/>
    <property type="match status" value="1"/>
</dbReference>
<proteinExistence type="predicted"/>
<dbReference type="eggNOG" id="COG2197">
    <property type="taxonomic scope" value="Bacteria"/>
</dbReference>
<dbReference type="CDD" id="cd17535">
    <property type="entry name" value="REC_NarL-like"/>
    <property type="match status" value="1"/>
</dbReference>
<sequence length="220" mass="24714">MSQDIKIVLVDDEELFRKGLAFILGREPNFSILHEASNGQELISFLRSTEVLPDIVITDLKMPVVNGVEATKIIHREFPDVKIIALTSYDTKSFVANMIDIGAVSYMLKNASPAELVFTLNEVASKGFYYSDYVRKVIKEVVLSGSKLKSPLDKSLLSDRELEVLRLICKQKNAHEIGEYLFISPRTVEGHRTNLLLKTDSRNVAGLVVYALQNELVKLD</sequence>
<evidence type="ECO:0000259" key="4">
    <source>
        <dbReference type="PROSITE" id="PS50043"/>
    </source>
</evidence>
<evidence type="ECO:0000256" key="1">
    <source>
        <dbReference type="ARBA" id="ARBA00022553"/>
    </source>
</evidence>
<dbReference type="GO" id="GO:0003677">
    <property type="term" value="F:DNA binding"/>
    <property type="evidence" value="ECO:0007669"/>
    <property type="project" value="UniProtKB-KW"/>
</dbReference>
<evidence type="ECO:0000256" key="3">
    <source>
        <dbReference type="PROSITE-ProRule" id="PRU00169"/>
    </source>
</evidence>
<feature type="modified residue" description="4-aspartylphosphate" evidence="3">
    <location>
        <position position="59"/>
    </location>
</feature>
<dbReference type="GO" id="GO:0006355">
    <property type="term" value="P:regulation of DNA-templated transcription"/>
    <property type="evidence" value="ECO:0007669"/>
    <property type="project" value="InterPro"/>
</dbReference>
<protein>
    <submittedName>
        <fullName evidence="6">Two component transcriptional regulator, LuxR family</fullName>
    </submittedName>
</protein>
<accession>A0A1I4SPF3</accession>
<gene>
    <name evidence="6" type="ORF">SAMN05444143_101920</name>
</gene>
<dbReference type="InterPro" id="IPR011006">
    <property type="entry name" value="CheY-like_superfamily"/>
</dbReference>
<dbReference type="InterPro" id="IPR000792">
    <property type="entry name" value="Tscrpt_reg_LuxR_C"/>
</dbReference>
<reference evidence="7" key="1">
    <citation type="submission" date="2016-10" db="EMBL/GenBank/DDBJ databases">
        <authorList>
            <person name="Varghese N."/>
            <person name="Submissions S."/>
        </authorList>
    </citation>
    <scope>NUCLEOTIDE SEQUENCE [LARGE SCALE GENOMIC DNA]</scope>
    <source>
        <strain evidence="7">DSM 4002</strain>
    </source>
</reference>
<dbReference type="CDD" id="cd06170">
    <property type="entry name" value="LuxR_C_like"/>
    <property type="match status" value="1"/>
</dbReference>
<dbReference type="InterPro" id="IPR039420">
    <property type="entry name" value="WalR-like"/>
</dbReference>
<dbReference type="Pfam" id="PF00196">
    <property type="entry name" value="GerE"/>
    <property type="match status" value="1"/>
</dbReference>
<evidence type="ECO:0000313" key="7">
    <source>
        <dbReference type="Proteomes" id="UP000182961"/>
    </source>
</evidence>
<dbReference type="SMART" id="SM00421">
    <property type="entry name" value="HTH_LUXR"/>
    <property type="match status" value="1"/>
</dbReference>
<name>A0A1I4SPF3_9FLAO</name>
<dbReference type="Gene3D" id="3.40.50.2300">
    <property type="match status" value="1"/>
</dbReference>
<dbReference type="InterPro" id="IPR001789">
    <property type="entry name" value="Sig_transdc_resp-reg_receiver"/>
</dbReference>
<feature type="domain" description="Response regulatory" evidence="5">
    <location>
        <begin position="6"/>
        <end position="124"/>
    </location>
</feature>
<dbReference type="RefSeq" id="WP_024982462.1">
    <property type="nucleotide sequence ID" value="NZ_CBCRUM010000007.1"/>
</dbReference>
<dbReference type="SUPFAM" id="SSF52172">
    <property type="entry name" value="CheY-like"/>
    <property type="match status" value="1"/>
</dbReference>
<keyword evidence="7" id="KW-1185">Reference proteome</keyword>
<keyword evidence="1 3" id="KW-0597">Phosphoprotein</keyword>
<evidence type="ECO:0000256" key="2">
    <source>
        <dbReference type="ARBA" id="ARBA00023125"/>
    </source>
</evidence>
<feature type="domain" description="HTH luxR-type" evidence="4">
    <location>
        <begin position="150"/>
        <end position="215"/>
    </location>
</feature>
<dbReference type="Proteomes" id="UP000182961">
    <property type="component" value="Unassembled WGS sequence"/>
</dbReference>
<dbReference type="GO" id="GO:0000160">
    <property type="term" value="P:phosphorelay signal transduction system"/>
    <property type="evidence" value="ECO:0007669"/>
    <property type="project" value="InterPro"/>
</dbReference>
<dbReference type="PROSITE" id="PS50110">
    <property type="entry name" value="RESPONSE_REGULATORY"/>
    <property type="match status" value="1"/>
</dbReference>
<evidence type="ECO:0000313" key="6">
    <source>
        <dbReference type="EMBL" id="SFM66173.1"/>
    </source>
</evidence>
<dbReference type="PRINTS" id="PR00038">
    <property type="entry name" value="HTHLUXR"/>
</dbReference>
<dbReference type="STRING" id="29536.FLB_05160"/>
<dbReference type="InterPro" id="IPR016032">
    <property type="entry name" value="Sig_transdc_resp-reg_C-effctor"/>
</dbReference>